<name>A0ABR1MNN0_9PEZI</name>
<evidence type="ECO:0000313" key="2">
    <source>
        <dbReference type="EMBL" id="KAK7554625.1"/>
    </source>
</evidence>
<reference evidence="2 3" key="1">
    <citation type="submission" date="2024-04" db="EMBL/GenBank/DDBJ databases">
        <title>Phyllosticta paracitricarpa is synonymous to the EU quarantine fungus P. citricarpa based on phylogenomic analyses.</title>
        <authorList>
            <consortium name="Lawrence Berkeley National Laboratory"/>
            <person name="Van Ingen-Buijs V.A."/>
            <person name="Van Westerhoven A.C."/>
            <person name="Haridas S."/>
            <person name="Skiadas P."/>
            <person name="Martin F."/>
            <person name="Groenewald J.Z."/>
            <person name="Crous P.W."/>
            <person name="Seidl M.F."/>
        </authorList>
    </citation>
    <scope>NUCLEOTIDE SEQUENCE [LARGE SCALE GENOMIC DNA]</scope>
    <source>
        <strain evidence="2 3">CBS 122670</strain>
    </source>
</reference>
<sequence>MASRREHWVCANKTTTFLLLSANTDSISLPNVLCHCTCFLAISCYAMLHAATLPPTLKTSCPSTDPSVICLPACLPVHPPSLNRSPSSRHRAAPVLPSTPTPTADHRPPTVPSAYRHAEPTTAHLPLRGGASDDANAAAAAASRPSASTRILPSPPVAVVLLPALATRLPKRRSVGRECVRACVRRGVTGRRLRAVSDREMSDLAAAALARPERGEDDPIMLLAGVGGMETGAG</sequence>
<dbReference type="Proteomes" id="UP001365128">
    <property type="component" value="Unassembled WGS sequence"/>
</dbReference>
<dbReference type="EMBL" id="JBBPDW010000003">
    <property type="protein sequence ID" value="KAK7554625.1"/>
    <property type="molecule type" value="Genomic_DNA"/>
</dbReference>
<feature type="compositionally biased region" description="Low complexity" evidence="1">
    <location>
        <begin position="132"/>
        <end position="148"/>
    </location>
</feature>
<accession>A0ABR1MNN0</accession>
<organism evidence="2 3">
    <name type="scientific">Phyllosticta citricarpa</name>
    <dbReference type="NCBI Taxonomy" id="55181"/>
    <lineage>
        <taxon>Eukaryota</taxon>
        <taxon>Fungi</taxon>
        <taxon>Dikarya</taxon>
        <taxon>Ascomycota</taxon>
        <taxon>Pezizomycotina</taxon>
        <taxon>Dothideomycetes</taxon>
        <taxon>Dothideomycetes incertae sedis</taxon>
        <taxon>Botryosphaeriales</taxon>
        <taxon>Phyllostictaceae</taxon>
        <taxon>Phyllosticta</taxon>
    </lineage>
</organism>
<comment type="caution">
    <text evidence="2">The sequence shown here is derived from an EMBL/GenBank/DDBJ whole genome shotgun (WGS) entry which is preliminary data.</text>
</comment>
<feature type="region of interest" description="Disordered" evidence="1">
    <location>
        <begin position="82"/>
        <end position="150"/>
    </location>
</feature>
<gene>
    <name evidence="2" type="ORF">IWX46DRAFT_222048</name>
</gene>
<evidence type="ECO:0000313" key="3">
    <source>
        <dbReference type="Proteomes" id="UP001365128"/>
    </source>
</evidence>
<evidence type="ECO:0000256" key="1">
    <source>
        <dbReference type="SAM" id="MobiDB-lite"/>
    </source>
</evidence>
<proteinExistence type="predicted"/>
<keyword evidence="3" id="KW-1185">Reference proteome</keyword>
<protein>
    <submittedName>
        <fullName evidence="2">Uncharacterized protein</fullName>
    </submittedName>
</protein>